<keyword evidence="3" id="KW-1185">Reference proteome</keyword>
<organism evidence="2 3">
    <name type="scientific">Ceratobasidium theobromae</name>
    <dbReference type="NCBI Taxonomy" id="1582974"/>
    <lineage>
        <taxon>Eukaryota</taxon>
        <taxon>Fungi</taxon>
        <taxon>Dikarya</taxon>
        <taxon>Basidiomycota</taxon>
        <taxon>Agaricomycotina</taxon>
        <taxon>Agaricomycetes</taxon>
        <taxon>Cantharellales</taxon>
        <taxon>Ceratobasidiaceae</taxon>
        <taxon>Ceratobasidium</taxon>
    </lineage>
</organism>
<comment type="caution">
    <text evidence="2">The sequence shown here is derived from an EMBL/GenBank/DDBJ whole genome shotgun (WGS) entry which is preliminary data.</text>
</comment>
<evidence type="ECO:0000256" key="1">
    <source>
        <dbReference type="SAM" id="MobiDB-lite"/>
    </source>
</evidence>
<feature type="region of interest" description="Disordered" evidence="1">
    <location>
        <begin position="1"/>
        <end position="35"/>
    </location>
</feature>
<dbReference type="AlphaFoldDB" id="A0A5N5QSJ3"/>
<sequence>MPITFSTRNFGSSESVTSIQSPSLNPNPFNVDSSPPDCEKDINMSPIISTLQKSFHPEFNFDDGNIKVETKDQFFRVHEYQLSKFSKMVSLIQEAREIRVSAPNSIKIFCAGESADFYNTFRVIYTPAIHGAPKFEADTLISTLRIATTYDYPELRRFSIQELEKHSIPLMKRIQLSDELLIRDWEKPAFTELCSRTKPISTEEAQILGMKRFVEVARIREAEQRRQSAKYLESTAQTLAKLGETPNPNISSRDLSLPRCDCQIVKSEAGSRSITLCQIHSVAPALLQKFDVVLKRHSRVLEWIVKLKADVSAKQKTILSGVSMTSVENELNTASWIRRPDTTS</sequence>
<dbReference type="Proteomes" id="UP000383932">
    <property type="component" value="Unassembled WGS sequence"/>
</dbReference>
<dbReference type="OrthoDB" id="3223751at2759"/>
<evidence type="ECO:0000313" key="3">
    <source>
        <dbReference type="Proteomes" id="UP000383932"/>
    </source>
</evidence>
<evidence type="ECO:0000313" key="2">
    <source>
        <dbReference type="EMBL" id="KAB5594710.1"/>
    </source>
</evidence>
<feature type="compositionally biased region" description="Polar residues" evidence="1">
    <location>
        <begin position="1"/>
        <end position="33"/>
    </location>
</feature>
<proteinExistence type="predicted"/>
<evidence type="ECO:0008006" key="4">
    <source>
        <dbReference type="Google" id="ProtNLM"/>
    </source>
</evidence>
<reference evidence="2 3" key="1">
    <citation type="journal article" date="2019" name="Fungal Biol. Biotechnol.">
        <title>Draft genome sequence of fastidious pathogen Ceratobasidium theobromae, which causes vascular-streak dieback in Theobroma cacao.</title>
        <authorList>
            <person name="Ali S.S."/>
            <person name="Asman A."/>
            <person name="Shao J."/>
            <person name="Firmansyah A.P."/>
            <person name="Susilo A.W."/>
            <person name="Rosmana A."/>
            <person name="McMahon P."/>
            <person name="Junaid M."/>
            <person name="Guest D."/>
            <person name="Kheng T.Y."/>
            <person name="Meinhardt L.W."/>
            <person name="Bailey B.A."/>
        </authorList>
    </citation>
    <scope>NUCLEOTIDE SEQUENCE [LARGE SCALE GENOMIC DNA]</scope>
    <source>
        <strain evidence="2 3">CT2</strain>
    </source>
</reference>
<gene>
    <name evidence="2" type="ORF">CTheo_1857</name>
</gene>
<dbReference type="EMBL" id="SSOP01000017">
    <property type="protein sequence ID" value="KAB5594710.1"/>
    <property type="molecule type" value="Genomic_DNA"/>
</dbReference>
<protein>
    <recommendedName>
        <fullName evidence="4">BTB domain-containing protein</fullName>
    </recommendedName>
</protein>
<name>A0A5N5QSJ3_9AGAM</name>
<accession>A0A5N5QSJ3</accession>